<dbReference type="InterPro" id="IPR042178">
    <property type="entry name" value="Serpin_sf_1"/>
</dbReference>
<organism evidence="2 3">
    <name type="scientific">Mesorhabditis spiculigera</name>
    <dbReference type="NCBI Taxonomy" id="96644"/>
    <lineage>
        <taxon>Eukaryota</taxon>
        <taxon>Metazoa</taxon>
        <taxon>Ecdysozoa</taxon>
        <taxon>Nematoda</taxon>
        <taxon>Chromadorea</taxon>
        <taxon>Rhabditida</taxon>
        <taxon>Rhabditina</taxon>
        <taxon>Rhabditomorpha</taxon>
        <taxon>Rhabditoidea</taxon>
        <taxon>Rhabditidae</taxon>
        <taxon>Mesorhabditinae</taxon>
        <taxon>Mesorhabditis</taxon>
    </lineage>
</organism>
<evidence type="ECO:0000313" key="2">
    <source>
        <dbReference type="EMBL" id="CAJ0579505.1"/>
    </source>
</evidence>
<gene>
    <name evidence="2" type="ORF">MSPICULIGERA_LOCUS17721</name>
</gene>
<evidence type="ECO:0000313" key="3">
    <source>
        <dbReference type="Proteomes" id="UP001177023"/>
    </source>
</evidence>
<keyword evidence="3" id="KW-1185">Reference proteome</keyword>
<dbReference type="Gene3D" id="2.30.39.10">
    <property type="entry name" value="Alpha-1-antitrypsin, domain 1"/>
    <property type="match status" value="1"/>
</dbReference>
<dbReference type="InterPro" id="IPR036186">
    <property type="entry name" value="Serpin_sf"/>
</dbReference>
<feature type="compositionally biased region" description="Low complexity" evidence="1">
    <location>
        <begin position="538"/>
        <end position="559"/>
    </location>
</feature>
<dbReference type="AlphaFoldDB" id="A0AA36D3Q5"/>
<sequence>MFGGFKGFLKKAKKAFTRNKDDNEDEEEVRPPTNPPTTATSPKPPSDSGSSLSRHIFCFPGSGSNSKSGSSETTSLSDRSPPSKRDEKKKKKNVFKRIFSKSKKTISKSSGKVIEVTKASSRTAAVATKATLGAVKDGGVVAGDAIVSGSKATASEAATIAKCAKNHIVKRKGHVKDVFKKRTFLRKLRKRLIPEKATKDTGEVSEALAELASLHAAENVALVCLCFYFLGEQHRPFPTKQLAKTRAQIGEAAVQSVQPKDYGRWVDKHTKHQMATSDELDAEGSRIIVAAGLRAAWSDADALEILDAAFLVCPNRAEHHPFFGLRVDLASYRTERFEAWSIPLDVENCPAETEVSFVVLRPTFVTDIVNLANKLTGIELETALDKLASAKRAKQSVLLPRFQVKNQQDLLAHWQKRLVVTDEHVDLLAPLQGVEHWATLGIQRDGVTFGDGPGVEELPAGKKLQRDVRSLFTRHRSYNLRLDSPFLFFVVVQETVLNRIPFREAMSISMMAVPNIFTNLYLSCTSLIALALNFTTDPTTDSPSPTSSTTTFPATPSASEDLSAAIFDD</sequence>
<feature type="region of interest" description="Disordered" evidence="1">
    <location>
        <begin position="538"/>
        <end position="562"/>
    </location>
</feature>
<dbReference type="InterPro" id="IPR042185">
    <property type="entry name" value="Serpin_sf_2"/>
</dbReference>
<feature type="compositionally biased region" description="Low complexity" evidence="1">
    <location>
        <begin position="61"/>
        <end position="80"/>
    </location>
</feature>
<feature type="region of interest" description="Disordered" evidence="1">
    <location>
        <begin position="15"/>
        <end position="94"/>
    </location>
</feature>
<proteinExistence type="predicted"/>
<evidence type="ECO:0000256" key="1">
    <source>
        <dbReference type="SAM" id="MobiDB-lite"/>
    </source>
</evidence>
<comment type="caution">
    <text evidence="2">The sequence shown here is derived from an EMBL/GenBank/DDBJ whole genome shotgun (WGS) entry which is preliminary data.</text>
</comment>
<dbReference type="Proteomes" id="UP001177023">
    <property type="component" value="Unassembled WGS sequence"/>
</dbReference>
<protein>
    <submittedName>
        <fullName evidence="2">Uncharacterized protein</fullName>
    </submittedName>
</protein>
<name>A0AA36D3Q5_9BILA</name>
<feature type="non-terminal residue" evidence="2">
    <location>
        <position position="1"/>
    </location>
</feature>
<accession>A0AA36D3Q5</accession>
<dbReference type="EMBL" id="CATQJA010002657">
    <property type="protein sequence ID" value="CAJ0579505.1"/>
    <property type="molecule type" value="Genomic_DNA"/>
</dbReference>
<dbReference type="SUPFAM" id="SSF56574">
    <property type="entry name" value="Serpins"/>
    <property type="match status" value="1"/>
</dbReference>
<dbReference type="Gene3D" id="3.30.497.10">
    <property type="entry name" value="Antithrombin, subunit I, domain 2"/>
    <property type="match status" value="1"/>
</dbReference>
<reference evidence="2" key="1">
    <citation type="submission" date="2023-06" db="EMBL/GenBank/DDBJ databases">
        <authorList>
            <person name="Delattre M."/>
        </authorList>
    </citation>
    <scope>NUCLEOTIDE SEQUENCE</scope>
    <source>
        <strain evidence="2">AF72</strain>
    </source>
</reference>